<gene>
    <name evidence="2" type="ORF">FB567DRAFT_287747</name>
</gene>
<comment type="caution">
    <text evidence="2">The sequence shown here is derived from an EMBL/GenBank/DDBJ whole genome shotgun (WGS) entry which is preliminary data.</text>
</comment>
<feature type="compositionally biased region" description="Polar residues" evidence="1">
    <location>
        <begin position="173"/>
        <end position="184"/>
    </location>
</feature>
<evidence type="ECO:0000313" key="2">
    <source>
        <dbReference type="EMBL" id="KAH7090293.1"/>
    </source>
</evidence>
<accession>A0A8K0RDF1</accession>
<proteinExistence type="predicted"/>
<organism evidence="2 3">
    <name type="scientific">Paraphoma chrysanthemicola</name>
    <dbReference type="NCBI Taxonomy" id="798071"/>
    <lineage>
        <taxon>Eukaryota</taxon>
        <taxon>Fungi</taxon>
        <taxon>Dikarya</taxon>
        <taxon>Ascomycota</taxon>
        <taxon>Pezizomycotina</taxon>
        <taxon>Dothideomycetes</taxon>
        <taxon>Pleosporomycetidae</taxon>
        <taxon>Pleosporales</taxon>
        <taxon>Pleosporineae</taxon>
        <taxon>Phaeosphaeriaceae</taxon>
        <taxon>Paraphoma</taxon>
    </lineage>
</organism>
<evidence type="ECO:0000256" key="1">
    <source>
        <dbReference type="SAM" id="MobiDB-lite"/>
    </source>
</evidence>
<sequence>MARRIVDTKICQWLSSGEENERWKNFLAKEHGRPGRESGLGWRFRALSCSQLTIGRSHACRITKVHHCSSKALANLTISVTRVGAMTRAHVDYARALQRPSMRPIHFALAPSHSDQAGLCCLCLHPSIISGKPWLATGGFADRGLFAERFRCLRDNVHDSRRQRSAHGGPYSERSQGISDTISSAGHDPGCVVTGGRTATLGAKRISCDVEQRRQ</sequence>
<name>A0A8K0RDF1_9PLEO</name>
<dbReference type="Proteomes" id="UP000813461">
    <property type="component" value="Unassembled WGS sequence"/>
</dbReference>
<keyword evidence="3" id="KW-1185">Reference proteome</keyword>
<evidence type="ECO:0000313" key="3">
    <source>
        <dbReference type="Proteomes" id="UP000813461"/>
    </source>
</evidence>
<protein>
    <submittedName>
        <fullName evidence="2">Uncharacterized protein</fullName>
    </submittedName>
</protein>
<dbReference type="AlphaFoldDB" id="A0A8K0RDF1"/>
<feature type="region of interest" description="Disordered" evidence="1">
    <location>
        <begin position="159"/>
        <end position="189"/>
    </location>
</feature>
<dbReference type="EMBL" id="JAGMVJ010000005">
    <property type="protein sequence ID" value="KAH7090293.1"/>
    <property type="molecule type" value="Genomic_DNA"/>
</dbReference>
<reference evidence="2" key="1">
    <citation type="journal article" date="2021" name="Nat. Commun.">
        <title>Genetic determinants of endophytism in the Arabidopsis root mycobiome.</title>
        <authorList>
            <person name="Mesny F."/>
            <person name="Miyauchi S."/>
            <person name="Thiergart T."/>
            <person name="Pickel B."/>
            <person name="Atanasova L."/>
            <person name="Karlsson M."/>
            <person name="Huettel B."/>
            <person name="Barry K.W."/>
            <person name="Haridas S."/>
            <person name="Chen C."/>
            <person name="Bauer D."/>
            <person name="Andreopoulos W."/>
            <person name="Pangilinan J."/>
            <person name="LaButti K."/>
            <person name="Riley R."/>
            <person name="Lipzen A."/>
            <person name="Clum A."/>
            <person name="Drula E."/>
            <person name="Henrissat B."/>
            <person name="Kohler A."/>
            <person name="Grigoriev I.V."/>
            <person name="Martin F.M."/>
            <person name="Hacquard S."/>
        </authorList>
    </citation>
    <scope>NUCLEOTIDE SEQUENCE</scope>
    <source>
        <strain evidence="2">MPI-SDFR-AT-0120</strain>
    </source>
</reference>